<organism evidence="3 4">
    <name type="scientific">Desulfosporosinus acidiphilus (strain DSM 22704 / JCM 16185 / SJ4)</name>
    <dbReference type="NCBI Taxonomy" id="646529"/>
    <lineage>
        <taxon>Bacteria</taxon>
        <taxon>Bacillati</taxon>
        <taxon>Bacillota</taxon>
        <taxon>Clostridia</taxon>
        <taxon>Eubacteriales</taxon>
        <taxon>Desulfitobacteriaceae</taxon>
        <taxon>Desulfosporosinus</taxon>
    </lineage>
</organism>
<accession>I4D3T4</accession>
<evidence type="ECO:0000313" key="3">
    <source>
        <dbReference type="EMBL" id="AFM40458.1"/>
    </source>
</evidence>
<dbReference type="CDD" id="cd11614">
    <property type="entry name" value="SAF_CpaB_FlgA_like"/>
    <property type="match status" value="1"/>
</dbReference>
<evidence type="ECO:0000256" key="1">
    <source>
        <dbReference type="SAM" id="MobiDB-lite"/>
    </source>
</evidence>
<keyword evidence="4" id="KW-1185">Reference proteome</keyword>
<feature type="transmembrane region" description="Helical" evidence="2">
    <location>
        <begin position="54"/>
        <end position="76"/>
    </location>
</feature>
<dbReference type="Proteomes" id="UP000002892">
    <property type="component" value="Chromosome"/>
</dbReference>
<sequence length="302" mass="32145">MFKKTWYPLSIRKRRALSRCGVSICLWEILLEPVEVNFLREETFMKKISRSRGILISLAGAVCITYFMTRTVLAIGGPRVSMVMVTGTVKEGYPIRESALRTETMPAKFAVNAVTDEHAAIGKRAAIELTPGHPLLKADISDKPMQNGLYMGEVGVRIPADLVSSGGAMPGDYVDALVSTGKQVPGQSGPLSTLLRHKRVVAVYNAGGQKIESTSTANMAGGLSMTPSGVYTPASVEIAVNSTQERDELLSAGKVVLSISPWGEEDPSTQGNTPSNPPASTAQTTPNATPPRTTNSGAKQAQ</sequence>
<feature type="region of interest" description="Disordered" evidence="1">
    <location>
        <begin position="260"/>
        <end position="302"/>
    </location>
</feature>
<feature type="compositionally biased region" description="Low complexity" evidence="1">
    <location>
        <begin position="278"/>
        <end position="296"/>
    </location>
</feature>
<dbReference type="KEGG" id="dai:Desaci_1441"/>
<name>I4D3T4_DESAJ</name>
<keyword evidence="2" id="KW-0812">Transmembrane</keyword>
<dbReference type="RefSeq" id="WP_014826465.1">
    <property type="nucleotide sequence ID" value="NC_018068.1"/>
</dbReference>
<evidence type="ECO:0000313" key="4">
    <source>
        <dbReference type="Proteomes" id="UP000002892"/>
    </source>
</evidence>
<gene>
    <name evidence="3" type="ordered locus">Desaci_1441</name>
</gene>
<protein>
    <recommendedName>
        <fullName evidence="5">Flp pilus assembly protein CpaB</fullName>
    </recommendedName>
</protein>
<evidence type="ECO:0008006" key="5">
    <source>
        <dbReference type="Google" id="ProtNLM"/>
    </source>
</evidence>
<dbReference type="OrthoDB" id="1953381at2"/>
<keyword evidence="2" id="KW-0472">Membrane</keyword>
<keyword evidence="2" id="KW-1133">Transmembrane helix</keyword>
<dbReference type="AlphaFoldDB" id="I4D3T4"/>
<dbReference type="EMBL" id="CP003639">
    <property type="protein sequence ID" value="AFM40458.1"/>
    <property type="molecule type" value="Genomic_DNA"/>
</dbReference>
<dbReference type="HOGENOM" id="CLU_920472_0_0_9"/>
<proteinExistence type="predicted"/>
<evidence type="ECO:0000256" key="2">
    <source>
        <dbReference type="SAM" id="Phobius"/>
    </source>
</evidence>
<reference evidence="3 4" key="1">
    <citation type="journal article" date="2012" name="J. Bacteriol.">
        <title>Complete genome sequences of Desulfosporosinus orientis DSM765T, Desulfosporosinus youngiae DSM17734T, Desulfosporosinus meridiei DSM13257T, and Desulfosporosinus acidiphilus DSM22704T.</title>
        <authorList>
            <person name="Pester M."/>
            <person name="Brambilla E."/>
            <person name="Alazard D."/>
            <person name="Rattei T."/>
            <person name="Weinmaier T."/>
            <person name="Han J."/>
            <person name="Lucas S."/>
            <person name="Lapidus A."/>
            <person name="Cheng J.F."/>
            <person name="Goodwin L."/>
            <person name="Pitluck S."/>
            <person name="Peters L."/>
            <person name="Ovchinnikova G."/>
            <person name="Teshima H."/>
            <person name="Detter J.C."/>
            <person name="Han C.S."/>
            <person name="Tapia R."/>
            <person name="Land M.L."/>
            <person name="Hauser L."/>
            <person name="Kyrpides N.C."/>
            <person name="Ivanova N.N."/>
            <person name="Pagani I."/>
            <person name="Huntmann M."/>
            <person name="Wei C.L."/>
            <person name="Davenport K.W."/>
            <person name="Daligault H."/>
            <person name="Chain P.S."/>
            <person name="Chen A."/>
            <person name="Mavromatis K."/>
            <person name="Markowitz V."/>
            <person name="Szeto E."/>
            <person name="Mikhailova N."/>
            <person name="Pati A."/>
            <person name="Wagner M."/>
            <person name="Woyke T."/>
            <person name="Ollivier B."/>
            <person name="Klenk H.P."/>
            <person name="Spring S."/>
            <person name="Loy A."/>
        </authorList>
    </citation>
    <scope>NUCLEOTIDE SEQUENCE [LARGE SCALE GENOMIC DNA]</scope>
    <source>
        <strain evidence="4">DSM 22704 / JCM 16185 / SJ4</strain>
    </source>
</reference>
<dbReference type="STRING" id="646529.Desaci_1441"/>